<feature type="compositionally biased region" description="Basic and acidic residues" evidence="1">
    <location>
        <begin position="193"/>
        <end position="209"/>
    </location>
</feature>
<feature type="compositionally biased region" description="Polar residues" evidence="1">
    <location>
        <begin position="67"/>
        <end position="106"/>
    </location>
</feature>
<feature type="region of interest" description="Disordered" evidence="1">
    <location>
        <begin position="14"/>
        <end position="133"/>
    </location>
</feature>
<name>A0A1Y3B4Q0_EURMA</name>
<protein>
    <submittedName>
        <fullName evidence="2">Uncharacterized protein</fullName>
    </submittedName>
</protein>
<organism evidence="2 3">
    <name type="scientific">Euroglyphus maynei</name>
    <name type="common">Mayne's house dust mite</name>
    <dbReference type="NCBI Taxonomy" id="6958"/>
    <lineage>
        <taxon>Eukaryota</taxon>
        <taxon>Metazoa</taxon>
        <taxon>Ecdysozoa</taxon>
        <taxon>Arthropoda</taxon>
        <taxon>Chelicerata</taxon>
        <taxon>Arachnida</taxon>
        <taxon>Acari</taxon>
        <taxon>Acariformes</taxon>
        <taxon>Sarcoptiformes</taxon>
        <taxon>Astigmata</taxon>
        <taxon>Psoroptidia</taxon>
        <taxon>Analgoidea</taxon>
        <taxon>Pyroglyphidae</taxon>
        <taxon>Pyroglyphinae</taxon>
        <taxon>Euroglyphus</taxon>
    </lineage>
</organism>
<dbReference type="EMBL" id="MUJZ01043287">
    <property type="protein sequence ID" value="OTF75167.1"/>
    <property type="molecule type" value="Genomic_DNA"/>
</dbReference>
<comment type="caution">
    <text evidence="2">The sequence shown here is derived from an EMBL/GenBank/DDBJ whole genome shotgun (WGS) entry which is preliminary data.</text>
</comment>
<evidence type="ECO:0000313" key="3">
    <source>
        <dbReference type="Proteomes" id="UP000194236"/>
    </source>
</evidence>
<proteinExistence type="predicted"/>
<evidence type="ECO:0000256" key="1">
    <source>
        <dbReference type="SAM" id="MobiDB-lite"/>
    </source>
</evidence>
<reference evidence="2 3" key="1">
    <citation type="submission" date="2017-03" db="EMBL/GenBank/DDBJ databases">
        <title>Genome Survey of Euroglyphus maynei.</title>
        <authorList>
            <person name="Arlian L.G."/>
            <person name="Morgan M.S."/>
            <person name="Rider S.D."/>
        </authorList>
    </citation>
    <scope>NUCLEOTIDE SEQUENCE [LARGE SCALE GENOMIC DNA]</scope>
    <source>
        <strain evidence="2">Arlian Lab</strain>
        <tissue evidence="2">Whole body</tissue>
    </source>
</reference>
<gene>
    <name evidence="2" type="ORF">BLA29_004911</name>
</gene>
<feature type="region of interest" description="Disordered" evidence="1">
    <location>
        <begin position="193"/>
        <end position="297"/>
    </location>
</feature>
<feature type="compositionally biased region" description="Acidic residues" evidence="1">
    <location>
        <begin position="277"/>
        <end position="297"/>
    </location>
</feature>
<feature type="compositionally biased region" description="Acidic residues" evidence="1">
    <location>
        <begin position="220"/>
        <end position="236"/>
    </location>
</feature>
<evidence type="ECO:0000313" key="2">
    <source>
        <dbReference type="EMBL" id="OTF75167.1"/>
    </source>
</evidence>
<sequence>MCFFGKILPVVSAPNASLTSSNNSDNVSQPIKAKNNKEPEIIKTSPIVNKKNVSNKANKKVEPIIGNEQTTTNDTVVKSAKQTQPTSLTSSSASEDQQVGTGFQKTPSKETKERSINRSVEARRKSKGLNRSSTAEILKLIKTKSRAEFGKSFETVDEDVEIEYLLDQLEKDGLENIDWEDIGLDEKEVKDIVEKNKDENGSGDNKDDNVEVSSESESSSSEEDSDSDSDDDDDDMEHTVFKPIAPIKPDNNLSQPTKIISTATLTVKPVQKKLEVESEEETDDDDSSEEETETESD</sequence>
<dbReference type="AlphaFoldDB" id="A0A1Y3B4Q0"/>
<keyword evidence="3" id="KW-1185">Reference proteome</keyword>
<feature type="compositionally biased region" description="Basic and acidic residues" evidence="1">
    <location>
        <begin position="107"/>
        <end position="123"/>
    </location>
</feature>
<dbReference type="OrthoDB" id="10501141at2759"/>
<accession>A0A1Y3B4Q0</accession>
<feature type="compositionally biased region" description="Polar residues" evidence="1">
    <location>
        <begin position="251"/>
        <end position="265"/>
    </location>
</feature>
<feature type="compositionally biased region" description="Polar residues" evidence="1">
    <location>
        <begin position="14"/>
        <end position="29"/>
    </location>
</feature>
<dbReference type="Proteomes" id="UP000194236">
    <property type="component" value="Unassembled WGS sequence"/>
</dbReference>